<dbReference type="Pfam" id="PF13618">
    <property type="entry name" value="Gluconate_2-dh3"/>
    <property type="match status" value="1"/>
</dbReference>
<dbReference type="RefSeq" id="WP_122105465.1">
    <property type="nucleotide sequence ID" value="NZ_JBHSKV010000008.1"/>
</dbReference>
<feature type="region of interest" description="Disordered" evidence="1">
    <location>
        <begin position="26"/>
        <end position="55"/>
    </location>
</feature>
<keyword evidence="3" id="KW-1185">Reference proteome</keyword>
<feature type="region of interest" description="Disordered" evidence="1">
    <location>
        <begin position="170"/>
        <end position="190"/>
    </location>
</feature>
<dbReference type="InterPro" id="IPR027056">
    <property type="entry name" value="Gluconate_2DH_su3"/>
</dbReference>
<organism evidence="2 3">
    <name type="scientific">Halorubrum glutamatedens</name>
    <dbReference type="NCBI Taxonomy" id="2707018"/>
    <lineage>
        <taxon>Archaea</taxon>
        <taxon>Methanobacteriati</taxon>
        <taxon>Methanobacteriota</taxon>
        <taxon>Stenosarchaea group</taxon>
        <taxon>Halobacteria</taxon>
        <taxon>Halobacteriales</taxon>
        <taxon>Haloferacaceae</taxon>
        <taxon>Halorubrum</taxon>
    </lineage>
</organism>
<comment type="caution">
    <text evidence="2">The sequence shown here is derived from an EMBL/GenBank/DDBJ whole genome shotgun (WGS) entry which is preliminary data.</text>
</comment>
<evidence type="ECO:0000313" key="2">
    <source>
        <dbReference type="EMBL" id="MFC5134373.1"/>
    </source>
</evidence>
<gene>
    <name evidence="2" type="ORF">ACFPJA_06525</name>
</gene>
<dbReference type="AlphaFoldDB" id="A0ABD5QQJ7"/>
<proteinExistence type="predicted"/>
<reference evidence="2 3" key="1">
    <citation type="journal article" date="2019" name="Int. J. Syst. Evol. Microbiol.">
        <title>The Global Catalogue of Microorganisms (GCM) 10K type strain sequencing project: providing services to taxonomists for standard genome sequencing and annotation.</title>
        <authorList>
            <consortium name="The Broad Institute Genomics Platform"/>
            <consortium name="The Broad Institute Genome Sequencing Center for Infectious Disease"/>
            <person name="Wu L."/>
            <person name="Ma J."/>
        </authorList>
    </citation>
    <scope>NUCLEOTIDE SEQUENCE [LARGE SCALE GENOMIC DNA]</scope>
    <source>
        <strain evidence="2 3">CGMCC 1.16026</strain>
    </source>
</reference>
<evidence type="ECO:0000256" key="1">
    <source>
        <dbReference type="SAM" id="MobiDB-lite"/>
    </source>
</evidence>
<dbReference type="Proteomes" id="UP001596145">
    <property type="component" value="Unassembled WGS sequence"/>
</dbReference>
<protein>
    <submittedName>
        <fullName evidence="2">Gluconate 2-dehydrogenase subunit 3 family protein</fullName>
    </submittedName>
</protein>
<accession>A0ABD5QQJ7</accession>
<dbReference type="EMBL" id="JBHSKV010000008">
    <property type="protein sequence ID" value="MFC5134373.1"/>
    <property type="molecule type" value="Genomic_DNA"/>
</dbReference>
<evidence type="ECO:0000313" key="3">
    <source>
        <dbReference type="Proteomes" id="UP001596145"/>
    </source>
</evidence>
<sequence>MELTRRDAVAALAAVGATGGVAVGVRRMQDREGGEDAATDGASAGDPSDRDTNEGTVRATMVAVAEVVYPGEVDGIDEFVDRFLDGRLDGSAHASGLREAVGELADASQAWHDAPVEELPAAEREELLRGIGADTADEDPDGTTAERVRYYVVNDLLLALYASPTGGELVGIENPQGHPGGAESYQRGPP</sequence>
<name>A0ABD5QQJ7_9EURY</name>